<dbReference type="OrthoDB" id="9800945at2"/>
<organism evidence="1 2">
    <name type="scientific">Aurantiacibacter arachoides</name>
    <dbReference type="NCBI Taxonomy" id="1850444"/>
    <lineage>
        <taxon>Bacteria</taxon>
        <taxon>Pseudomonadati</taxon>
        <taxon>Pseudomonadota</taxon>
        <taxon>Alphaproteobacteria</taxon>
        <taxon>Sphingomonadales</taxon>
        <taxon>Erythrobacteraceae</taxon>
        <taxon>Aurantiacibacter</taxon>
    </lineage>
</organism>
<gene>
    <name evidence="1" type="ORF">GRI62_03550</name>
</gene>
<sequence length="322" mass="34853">MRGRATRRSALTDTTIWPAIPYAPWHDTCAALHLYAQIVGKYRLAHSPWVNHSWHATLYVDADGLTTGLVPDGPGITVRFDLRRHRVTASCASGQSAQFPLAPMSVAQFDARFKDMIATLGGLPDYHGQPNELAHATPFAHDTAPRPWDAEAVSRFHTALTRIEPVFARFRTGFIGKVSPVHLFWGSFDLAVTRFSGRAAPPHPGGIPNLPDAITREAYSHEVSSAGFWPGGGGIEEPCFYSYAYPVPAGFAEQGVAPAAARFDQGLGEFVLPYEAVRTAADPEATLLQFLQGTFDAAARLGGWDEGLARPLGLKGRPLPNA</sequence>
<keyword evidence="2" id="KW-1185">Reference proteome</keyword>
<proteinExistence type="predicted"/>
<dbReference type="AlphaFoldDB" id="A0A844ZZM9"/>
<accession>A0A844ZZM9</accession>
<dbReference type="EMBL" id="WTYH01000001">
    <property type="protein sequence ID" value="MXO92682.1"/>
    <property type="molecule type" value="Genomic_DNA"/>
</dbReference>
<name>A0A844ZZM9_9SPHN</name>
<dbReference type="InterPro" id="IPR046038">
    <property type="entry name" value="DUF5996"/>
</dbReference>
<evidence type="ECO:0000313" key="2">
    <source>
        <dbReference type="Proteomes" id="UP000460626"/>
    </source>
</evidence>
<evidence type="ECO:0008006" key="3">
    <source>
        <dbReference type="Google" id="ProtNLM"/>
    </source>
</evidence>
<dbReference type="Pfam" id="PF19459">
    <property type="entry name" value="DUF5996"/>
    <property type="match status" value="1"/>
</dbReference>
<comment type="caution">
    <text evidence="1">The sequence shown here is derived from an EMBL/GenBank/DDBJ whole genome shotgun (WGS) entry which is preliminary data.</text>
</comment>
<dbReference type="Proteomes" id="UP000460626">
    <property type="component" value="Unassembled WGS sequence"/>
</dbReference>
<evidence type="ECO:0000313" key="1">
    <source>
        <dbReference type="EMBL" id="MXO92682.1"/>
    </source>
</evidence>
<reference evidence="1 2" key="1">
    <citation type="submission" date="2019-12" db="EMBL/GenBank/DDBJ databases">
        <title>Genomic-based taxomic classification of the family Erythrobacteraceae.</title>
        <authorList>
            <person name="Xu L."/>
        </authorList>
    </citation>
    <scope>NUCLEOTIDE SEQUENCE [LARGE SCALE GENOMIC DNA]</scope>
    <source>
        <strain evidence="1 2">RC4-10-4</strain>
    </source>
</reference>
<protein>
    <recommendedName>
        <fullName evidence="3">Ava_C0101 and related proteins</fullName>
    </recommendedName>
</protein>